<dbReference type="SMART" id="SM00849">
    <property type="entry name" value="Lactamase_B"/>
    <property type="match status" value="1"/>
</dbReference>
<dbReference type="RefSeq" id="WP_146302737.1">
    <property type="nucleotide sequence ID" value="NZ_JANXKU010000006.1"/>
</dbReference>
<dbReference type="Gene3D" id="3.60.15.10">
    <property type="entry name" value="Ribonuclease Z/Hydroxyacylglutathione hydrolase-like"/>
    <property type="match status" value="1"/>
</dbReference>
<dbReference type="SUPFAM" id="SSF56281">
    <property type="entry name" value="Metallo-hydrolase/oxidoreductase"/>
    <property type="match status" value="1"/>
</dbReference>
<dbReference type="Pfam" id="PF00753">
    <property type="entry name" value="Lactamase_B"/>
    <property type="match status" value="1"/>
</dbReference>
<protein>
    <submittedName>
        <fullName evidence="3">MBL fold metallo-hydrolase</fullName>
    </submittedName>
</protein>
<dbReference type="InterPro" id="IPR001279">
    <property type="entry name" value="Metallo-B-lactamas"/>
</dbReference>
<dbReference type="EMBL" id="SRRQ01000006">
    <property type="protein sequence ID" value="TWW11013.1"/>
    <property type="molecule type" value="Genomic_DNA"/>
</dbReference>
<dbReference type="PANTHER" id="PTHR46018:SF4">
    <property type="entry name" value="METALLO-HYDROLASE YHFI-RELATED"/>
    <property type="match status" value="1"/>
</dbReference>
<dbReference type="InterPro" id="IPR036866">
    <property type="entry name" value="RibonucZ/Hydroxyglut_hydro"/>
</dbReference>
<reference evidence="3 4" key="1">
    <citation type="submission" date="2019-04" db="EMBL/GenBank/DDBJ databases">
        <title>In vitro growth and metabolic characteristics of meat-borne Lactobacillus algidus strains.</title>
        <authorList>
            <person name="Sade E."/>
            <person name="Per J."/>
            <person name="Tytti H."/>
            <person name="Johanna B.K."/>
        </authorList>
    </citation>
    <scope>NUCLEOTIDE SEQUENCE [LARGE SCALE GENOMIC DNA]</scope>
    <source>
        <strain evidence="3 4">LTS37-1</strain>
    </source>
</reference>
<evidence type="ECO:0000313" key="3">
    <source>
        <dbReference type="EMBL" id="TWW11013.1"/>
    </source>
</evidence>
<dbReference type="PANTHER" id="PTHR46018">
    <property type="entry name" value="ZINC PHOSPHODIESTERASE ELAC PROTEIN 1"/>
    <property type="match status" value="1"/>
</dbReference>
<keyword evidence="1" id="KW-0862">Zinc</keyword>
<feature type="domain" description="Metallo-beta-lactamase" evidence="2">
    <location>
        <begin position="18"/>
        <end position="202"/>
    </location>
</feature>
<accession>A0A5C6MA00</accession>
<keyword evidence="3" id="KW-0378">Hydrolase</keyword>
<proteinExistence type="predicted"/>
<dbReference type="GO" id="GO:0042781">
    <property type="term" value="F:3'-tRNA processing endoribonuclease activity"/>
    <property type="evidence" value="ECO:0007669"/>
    <property type="project" value="TreeGrafter"/>
</dbReference>
<comment type="caution">
    <text evidence="3">The sequence shown here is derived from an EMBL/GenBank/DDBJ whole genome shotgun (WGS) entry which is preliminary data.</text>
</comment>
<dbReference type="AlphaFoldDB" id="A0A5C6MA00"/>
<evidence type="ECO:0000256" key="1">
    <source>
        <dbReference type="ARBA" id="ARBA00022833"/>
    </source>
</evidence>
<dbReference type="CDD" id="cd07716">
    <property type="entry name" value="RNaseZ_short-form-like_MBL-fold"/>
    <property type="match status" value="1"/>
</dbReference>
<gene>
    <name evidence="3" type="ORF">LABALGLTS371_09960</name>
</gene>
<evidence type="ECO:0000313" key="4">
    <source>
        <dbReference type="Proteomes" id="UP000321659"/>
    </source>
</evidence>
<name>A0A5C6MA00_9LACO</name>
<evidence type="ECO:0000259" key="2">
    <source>
        <dbReference type="SMART" id="SM00849"/>
    </source>
</evidence>
<sequence>MKLTILGFYGGYPAHEIGTSSYLIQSNGFNLLLDCGSGAMLSLEQKLNPLNLDAVVLSHYHQDHIADVGVLQYDWQINGDEVSKALPIYGPKIDQEAFSKLTWADATVGVGYTNGEVLEIGPFVFEFIETIHPVPAYAMKITESATGKVFVFTADTAYDEKLNTISQNADLLMTDTNFFNDKVGKKWHMTAGESGRFARINHVKRLLLTHLPAMGSHELLKQQAELEAGEDVTVLLAEKYLKVIL</sequence>
<dbReference type="Proteomes" id="UP000321659">
    <property type="component" value="Unassembled WGS sequence"/>
</dbReference>
<organism evidence="3 4">
    <name type="scientific">Dellaglioa algida</name>
    <dbReference type="NCBI Taxonomy" id="105612"/>
    <lineage>
        <taxon>Bacteria</taxon>
        <taxon>Bacillati</taxon>
        <taxon>Bacillota</taxon>
        <taxon>Bacilli</taxon>
        <taxon>Lactobacillales</taxon>
        <taxon>Lactobacillaceae</taxon>
        <taxon>Dellaglioa</taxon>
    </lineage>
</organism>